<evidence type="ECO:0000259" key="6">
    <source>
        <dbReference type="Pfam" id="PF14833"/>
    </source>
</evidence>
<dbReference type="InterPro" id="IPR036291">
    <property type="entry name" value="NAD(P)-bd_dom_sf"/>
</dbReference>
<dbReference type="EMBL" id="KV407465">
    <property type="protein sequence ID" value="KZF19602.1"/>
    <property type="molecule type" value="Genomic_DNA"/>
</dbReference>
<evidence type="ECO:0000256" key="2">
    <source>
        <dbReference type="ARBA" id="ARBA00023002"/>
    </source>
</evidence>
<dbReference type="InterPro" id="IPR029154">
    <property type="entry name" value="HIBADH-like_NADP-bd"/>
</dbReference>
<evidence type="ECO:0000256" key="1">
    <source>
        <dbReference type="ARBA" id="ARBA00007598"/>
    </source>
</evidence>
<accession>A0A164ZW06</accession>
<name>A0A164ZW06_XYLHT</name>
<dbReference type="PANTHER" id="PTHR43580">
    <property type="entry name" value="OXIDOREDUCTASE GLYR1-RELATED"/>
    <property type="match status" value="1"/>
</dbReference>
<keyword evidence="3" id="KW-0520">NAD</keyword>
<dbReference type="Gene3D" id="1.10.1040.10">
    <property type="entry name" value="N-(1-d-carboxylethyl)-l-norvaline Dehydrogenase, domain 2"/>
    <property type="match status" value="1"/>
</dbReference>
<dbReference type="GeneID" id="28899632"/>
<feature type="active site" evidence="4">
    <location>
        <position position="186"/>
    </location>
</feature>
<organism evidence="7 8">
    <name type="scientific">Xylona heveae (strain CBS 132557 / TC161)</name>
    <dbReference type="NCBI Taxonomy" id="1328760"/>
    <lineage>
        <taxon>Eukaryota</taxon>
        <taxon>Fungi</taxon>
        <taxon>Dikarya</taxon>
        <taxon>Ascomycota</taxon>
        <taxon>Pezizomycotina</taxon>
        <taxon>Xylonomycetes</taxon>
        <taxon>Xylonales</taxon>
        <taxon>Xylonaceae</taxon>
        <taxon>Xylona</taxon>
    </lineage>
</organism>
<evidence type="ECO:0000259" key="5">
    <source>
        <dbReference type="Pfam" id="PF03446"/>
    </source>
</evidence>
<dbReference type="InterPro" id="IPR015815">
    <property type="entry name" value="HIBADH-related"/>
</dbReference>
<dbReference type="STRING" id="1328760.A0A164ZW06"/>
<dbReference type="GO" id="GO:0016491">
    <property type="term" value="F:oxidoreductase activity"/>
    <property type="evidence" value="ECO:0007669"/>
    <property type="project" value="UniProtKB-KW"/>
</dbReference>
<feature type="domain" description="3-hydroxyisobutyrate dehydrogenase-like NAD-binding" evidence="6">
    <location>
        <begin position="184"/>
        <end position="305"/>
    </location>
</feature>
<dbReference type="Pfam" id="PF03446">
    <property type="entry name" value="NAD_binding_2"/>
    <property type="match status" value="1"/>
</dbReference>
<dbReference type="OrthoDB" id="435038at2759"/>
<dbReference type="InParanoid" id="A0A164ZW06"/>
<keyword evidence="2" id="KW-0560">Oxidoreductase</keyword>
<dbReference type="RefSeq" id="XP_018185157.1">
    <property type="nucleotide sequence ID" value="XM_018334495.1"/>
</dbReference>
<gene>
    <name evidence="7" type="ORF">L228DRAFT_263476</name>
</gene>
<dbReference type="GO" id="GO:0050661">
    <property type="term" value="F:NADP binding"/>
    <property type="evidence" value="ECO:0007669"/>
    <property type="project" value="InterPro"/>
</dbReference>
<dbReference type="AlphaFoldDB" id="A0A164ZW06"/>
<dbReference type="InterPro" id="IPR006115">
    <property type="entry name" value="6PGDH_NADP-bd"/>
</dbReference>
<proteinExistence type="inferred from homology"/>
<dbReference type="Gene3D" id="3.40.50.720">
    <property type="entry name" value="NAD(P)-binding Rossmann-like Domain"/>
    <property type="match status" value="1"/>
</dbReference>
<dbReference type="Proteomes" id="UP000076632">
    <property type="component" value="Unassembled WGS sequence"/>
</dbReference>
<dbReference type="OMA" id="VSFMEVI"/>
<evidence type="ECO:0000313" key="8">
    <source>
        <dbReference type="Proteomes" id="UP000076632"/>
    </source>
</evidence>
<dbReference type="SUPFAM" id="SSF48179">
    <property type="entry name" value="6-phosphogluconate dehydrogenase C-terminal domain-like"/>
    <property type="match status" value="1"/>
</dbReference>
<dbReference type="InterPro" id="IPR051265">
    <property type="entry name" value="HIBADH-related_NP60_sf"/>
</dbReference>
<keyword evidence="8" id="KW-1185">Reference proteome</keyword>
<dbReference type="InterPro" id="IPR013328">
    <property type="entry name" value="6PGD_dom2"/>
</dbReference>
<protein>
    <submittedName>
        <fullName evidence="7">6-phosphogluconate dehydrogenase</fullName>
    </submittedName>
</protein>
<dbReference type="Pfam" id="PF14833">
    <property type="entry name" value="NAD_binding_11"/>
    <property type="match status" value="1"/>
</dbReference>
<evidence type="ECO:0000313" key="7">
    <source>
        <dbReference type="EMBL" id="KZF19602.1"/>
    </source>
</evidence>
<dbReference type="InterPro" id="IPR008927">
    <property type="entry name" value="6-PGluconate_DH-like_C_sf"/>
</dbReference>
<dbReference type="SUPFAM" id="SSF51735">
    <property type="entry name" value="NAD(P)-binding Rossmann-fold domains"/>
    <property type="match status" value="1"/>
</dbReference>
<feature type="domain" description="6-phosphogluconate dehydrogenase NADP-binding" evidence="5">
    <location>
        <begin position="11"/>
        <end position="173"/>
    </location>
</feature>
<dbReference type="PIRSF" id="PIRSF000103">
    <property type="entry name" value="HIBADH"/>
    <property type="match status" value="1"/>
</dbReference>
<reference evidence="7 8" key="1">
    <citation type="journal article" date="2016" name="Fungal Biol.">
        <title>The genome of Xylona heveae provides a window into fungal endophytism.</title>
        <authorList>
            <person name="Gazis R."/>
            <person name="Kuo A."/>
            <person name="Riley R."/>
            <person name="LaButti K."/>
            <person name="Lipzen A."/>
            <person name="Lin J."/>
            <person name="Amirebrahimi M."/>
            <person name="Hesse C.N."/>
            <person name="Spatafora J.W."/>
            <person name="Henrissat B."/>
            <person name="Hainaut M."/>
            <person name="Grigoriev I.V."/>
            <person name="Hibbett D.S."/>
        </authorList>
    </citation>
    <scope>NUCLEOTIDE SEQUENCE [LARGE SCALE GENOMIC DNA]</scope>
    <source>
        <strain evidence="7 8">TC161</strain>
    </source>
</reference>
<evidence type="ECO:0000256" key="4">
    <source>
        <dbReference type="PIRSR" id="PIRSR000103-1"/>
    </source>
</evidence>
<dbReference type="PANTHER" id="PTHR43580:SF8">
    <property type="entry name" value="6-PHOSPHOGLUCONATE DEHYDROGENASE NADP-BINDING DOMAIN-CONTAINING PROTEIN-RELATED"/>
    <property type="match status" value="1"/>
</dbReference>
<comment type="similarity">
    <text evidence="1">Belongs to the HIBADH-related family. NP60 subfamily.</text>
</comment>
<sequence length="328" mass="34174">MTSTLNTDTRLGWIGLGSMGIGMSKNLQKYLAASGAPPLSYTNRTLSRGDGLKALGGVPYETVGGVVANSDIIFTCVSNDQVLNSVIDEVLASGSSGSLKGKIFVDSTTVHPETTISVAKKLTDAHAEFVAAPVFGASAMAEAGKLIFTLAGPESATSKLSPYLVGVMAKSIIPMGEDVSKSTLLKIAGNVIVISFMEVISEAHVLAEKTGLGSQILETMLGDMFGPVVYSYSKRITSGAYAPPIDQSAGFGVDLALKDVRHALRVASENGTTLDALEAALKHMQRAKAFADSLGGRPLDSSSMYGAIRRDAGLDFFSDAIKARDASL</sequence>
<evidence type="ECO:0000256" key="3">
    <source>
        <dbReference type="ARBA" id="ARBA00023027"/>
    </source>
</evidence>